<evidence type="ECO:0000256" key="3">
    <source>
        <dbReference type="ARBA" id="ARBA00022692"/>
    </source>
</evidence>
<protein>
    <recommendedName>
        <fullName evidence="10">Amino acid permease/ SLC12A domain-containing protein</fullName>
    </recommendedName>
</protein>
<evidence type="ECO:0000256" key="6">
    <source>
        <dbReference type="SAM" id="MobiDB-lite"/>
    </source>
</evidence>
<evidence type="ECO:0000256" key="2">
    <source>
        <dbReference type="ARBA" id="ARBA00022475"/>
    </source>
</evidence>
<gene>
    <name evidence="8" type="ORF">DYB36_012721</name>
</gene>
<feature type="transmembrane region" description="Helical" evidence="7">
    <location>
        <begin position="20"/>
        <end position="41"/>
    </location>
</feature>
<dbReference type="PANTHER" id="PTHR42770">
    <property type="entry name" value="AMINO ACID TRANSPORTER-RELATED"/>
    <property type="match status" value="1"/>
</dbReference>
<feature type="transmembrane region" description="Helical" evidence="7">
    <location>
        <begin position="136"/>
        <end position="153"/>
    </location>
</feature>
<dbReference type="InterPro" id="IPR050367">
    <property type="entry name" value="APC_superfamily"/>
</dbReference>
<keyword evidence="2" id="KW-1003">Cell membrane</keyword>
<comment type="caution">
    <text evidence="8">The sequence shown here is derived from an EMBL/GenBank/DDBJ whole genome shotgun (WGS) entry which is preliminary data.</text>
</comment>
<accession>A0A397A2J4</accession>
<dbReference type="EMBL" id="QUSZ01007611">
    <property type="protein sequence ID" value="RHY02070.1"/>
    <property type="molecule type" value="Genomic_DNA"/>
</dbReference>
<keyword evidence="5 7" id="KW-0472">Membrane</keyword>
<dbReference type="Gene3D" id="1.20.1740.10">
    <property type="entry name" value="Amino acid/polyamine transporter I"/>
    <property type="match status" value="1"/>
</dbReference>
<dbReference type="Pfam" id="PF13520">
    <property type="entry name" value="AA_permease_2"/>
    <property type="match status" value="1"/>
</dbReference>
<dbReference type="GO" id="GO:0022857">
    <property type="term" value="F:transmembrane transporter activity"/>
    <property type="evidence" value="ECO:0007669"/>
    <property type="project" value="InterPro"/>
</dbReference>
<evidence type="ECO:0008006" key="10">
    <source>
        <dbReference type="Google" id="ProtNLM"/>
    </source>
</evidence>
<dbReference type="GO" id="GO:0005886">
    <property type="term" value="C:plasma membrane"/>
    <property type="evidence" value="ECO:0007669"/>
    <property type="project" value="UniProtKB-SubCell"/>
</dbReference>
<dbReference type="Proteomes" id="UP000265427">
    <property type="component" value="Unassembled WGS sequence"/>
</dbReference>
<evidence type="ECO:0000256" key="1">
    <source>
        <dbReference type="ARBA" id="ARBA00004651"/>
    </source>
</evidence>
<feature type="transmembrane region" description="Helical" evidence="7">
    <location>
        <begin position="361"/>
        <end position="385"/>
    </location>
</feature>
<feature type="transmembrane region" description="Helical" evidence="7">
    <location>
        <begin position="160"/>
        <end position="182"/>
    </location>
</feature>
<dbReference type="VEuPathDB" id="FungiDB:H257_05431"/>
<evidence type="ECO:0000313" key="9">
    <source>
        <dbReference type="Proteomes" id="UP000265427"/>
    </source>
</evidence>
<dbReference type="AlphaFoldDB" id="A0A397A2J4"/>
<comment type="subcellular location">
    <subcellularLocation>
        <location evidence="1">Cell membrane</location>
        <topology evidence="1">Multi-pass membrane protein</topology>
    </subcellularLocation>
</comment>
<evidence type="ECO:0000256" key="4">
    <source>
        <dbReference type="ARBA" id="ARBA00022989"/>
    </source>
</evidence>
<feature type="transmembrane region" description="Helical" evidence="7">
    <location>
        <begin position="397"/>
        <end position="422"/>
    </location>
</feature>
<feature type="transmembrane region" description="Helical" evidence="7">
    <location>
        <begin position="336"/>
        <end position="355"/>
    </location>
</feature>
<feature type="transmembrane region" description="Helical" evidence="7">
    <location>
        <begin position="240"/>
        <end position="259"/>
    </location>
</feature>
<feature type="compositionally biased region" description="Polar residues" evidence="6">
    <location>
        <begin position="523"/>
        <end position="532"/>
    </location>
</feature>
<feature type="transmembrane region" description="Helical" evidence="7">
    <location>
        <begin position="292"/>
        <end position="315"/>
    </location>
</feature>
<feature type="transmembrane region" description="Helical" evidence="7">
    <location>
        <begin position="428"/>
        <end position="448"/>
    </location>
</feature>
<feature type="transmembrane region" description="Helical" evidence="7">
    <location>
        <begin position="460"/>
        <end position="485"/>
    </location>
</feature>
<keyword evidence="4 7" id="KW-1133">Transmembrane helix</keyword>
<sequence length="554" mass="60593">MQVVPSETLTKPAGKGRGRLAASSVDLWAIGITIVIGGQFFSWNAGLVVGTVGFGLAVGVVGVAYLCLACSMAEMSSMLPFAGGVYGLSRCTLGFYAGFILGCCEILEYLLYVVSVNVTLGRLVSAWWPLMQPYEPVVWFASHAFSLVILCVGGKVFWRFNLALAIALVGFVLMYCVGSASYANIWEHGGGSDWLFHGSSVFDFVRAFPMAMWFFTGIEALNTLPNEVVNPKTTIPKGQVAAMATLLVTATAIYVISLSPPPGVRQLPTVLSIFNGGFVQIFNLHDDPATLLSIPACYASTPGFLLASGNIVTALADSKLLPHVLHRRHPSLGTPVRALCCTTLASFCLCFFVFFHPGVDAVFYLLAMFFGCLAYTSQCVGYLFLKKRYRSMPRTFTSPFGVAGAVFAALTFTLCVLSIAFFQDDGHAAHVIMVAFVVALSIYYHGYAKTRQIMSEDERKVLFFVHVGTYDLMGFTTRLVIYMYINIYVVANHNGAKHKHRKQRGRLANLYKLLHRRMLQVGPPSTSKTTQHTTKRDVPTVSTQAPCTTDVKRY</sequence>
<evidence type="ECO:0000313" key="8">
    <source>
        <dbReference type="EMBL" id="RHY02070.1"/>
    </source>
</evidence>
<evidence type="ECO:0000256" key="7">
    <source>
        <dbReference type="SAM" id="Phobius"/>
    </source>
</evidence>
<evidence type="ECO:0000256" key="5">
    <source>
        <dbReference type="ARBA" id="ARBA00023136"/>
    </source>
</evidence>
<name>A0A397A2J4_APHAT</name>
<feature type="transmembrane region" description="Helical" evidence="7">
    <location>
        <begin position="93"/>
        <end position="116"/>
    </location>
</feature>
<proteinExistence type="predicted"/>
<dbReference type="PANTHER" id="PTHR42770:SF7">
    <property type="entry name" value="MEMBRANE PROTEIN"/>
    <property type="match status" value="1"/>
</dbReference>
<feature type="transmembrane region" description="Helical" evidence="7">
    <location>
        <begin position="47"/>
        <end position="72"/>
    </location>
</feature>
<dbReference type="InterPro" id="IPR002293">
    <property type="entry name" value="AA/rel_permease1"/>
</dbReference>
<organism evidence="8 9">
    <name type="scientific">Aphanomyces astaci</name>
    <name type="common">Crayfish plague agent</name>
    <dbReference type="NCBI Taxonomy" id="112090"/>
    <lineage>
        <taxon>Eukaryota</taxon>
        <taxon>Sar</taxon>
        <taxon>Stramenopiles</taxon>
        <taxon>Oomycota</taxon>
        <taxon>Saprolegniomycetes</taxon>
        <taxon>Saprolegniales</taxon>
        <taxon>Verrucalvaceae</taxon>
        <taxon>Aphanomyces</taxon>
    </lineage>
</organism>
<reference evidence="8 9" key="1">
    <citation type="submission" date="2018-08" db="EMBL/GenBank/DDBJ databases">
        <title>Aphanomyces genome sequencing and annotation.</title>
        <authorList>
            <person name="Minardi D."/>
            <person name="Oidtmann B."/>
            <person name="Van Der Giezen M."/>
            <person name="Studholme D.J."/>
        </authorList>
    </citation>
    <scope>NUCLEOTIDE SEQUENCE [LARGE SCALE GENOMIC DNA]</scope>
    <source>
        <strain evidence="8 9">Kv</strain>
    </source>
</reference>
<feature type="region of interest" description="Disordered" evidence="6">
    <location>
        <begin position="522"/>
        <end position="554"/>
    </location>
</feature>
<keyword evidence="3 7" id="KW-0812">Transmembrane</keyword>
<feature type="transmembrane region" description="Helical" evidence="7">
    <location>
        <begin position="194"/>
        <end position="215"/>
    </location>
</feature>